<feature type="transmembrane region" description="Helical" evidence="8">
    <location>
        <begin position="158"/>
        <end position="175"/>
    </location>
</feature>
<keyword evidence="7" id="KW-0802">TPR repeat</keyword>
<feature type="transmembrane region" description="Helical" evidence="8">
    <location>
        <begin position="204"/>
        <end position="221"/>
    </location>
</feature>
<feature type="transmembrane region" description="Helical" evidence="8">
    <location>
        <begin position="102"/>
        <end position="123"/>
    </location>
</feature>
<dbReference type="Gene3D" id="1.25.40.10">
    <property type="entry name" value="Tetratricopeptide repeat domain"/>
    <property type="match status" value="1"/>
</dbReference>
<dbReference type="Pfam" id="PF13432">
    <property type="entry name" value="TPR_16"/>
    <property type="match status" value="1"/>
</dbReference>
<proteinExistence type="predicted"/>
<gene>
    <name evidence="9" type="ORF">E3J62_10715</name>
</gene>
<keyword evidence="2" id="KW-0328">Glycosyltransferase</keyword>
<evidence type="ECO:0000256" key="2">
    <source>
        <dbReference type="ARBA" id="ARBA00022676"/>
    </source>
</evidence>
<dbReference type="SMART" id="SM00028">
    <property type="entry name" value="TPR"/>
    <property type="match status" value="4"/>
</dbReference>
<keyword evidence="3" id="KW-0808">Transferase</keyword>
<dbReference type="EMBL" id="SOJN01000129">
    <property type="protein sequence ID" value="TET44321.1"/>
    <property type="molecule type" value="Genomic_DNA"/>
</dbReference>
<keyword evidence="5 8" id="KW-1133">Transmembrane helix</keyword>
<keyword evidence="6 8" id="KW-0472">Membrane</keyword>
<keyword evidence="4 8" id="KW-0812">Transmembrane</keyword>
<dbReference type="Pfam" id="PF13181">
    <property type="entry name" value="TPR_8"/>
    <property type="match status" value="1"/>
</dbReference>
<dbReference type="InterPro" id="IPR018732">
    <property type="entry name" value="Dpy-19/Dpy-19-like"/>
</dbReference>
<protein>
    <submittedName>
        <fullName evidence="9">Tetratricopeptide repeat protein</fullName>
    </submittedName>
</protein>
<dbReference type="PANTHER" id="PTHR31488">
    <property type="entry name" value="DPY-19-LIKE 1, LIKE (H. SAPIENS)"/>
    <property type="match status" value="1"/>
</dbReference>
<organism evidence="9 10">
    <name type="scientific">candidate division TA06 bacterium</name>
    <dbReference type="NCBI Taxonomy" id="2250710"/>
    <lineage>
        <taxon>Bacteria</taxon>
        <taxon>Bacteria division TA06</taxon>
    </lineage>
</organism>
<comment type="subcellular location">
    <subcellularLocation>
        <location evidence="1">Membrane</location>
        <topology evidence="1">Multi-pass membrane protein</topology>
    </subcellularLocation>
</comment>
<evidence type="ECO:0000256" key="4">
    <source>
        <dbReference type="ARBA" id="ARBA00022692"/>
    </source>
</evidence>
<evidence type="ECO:0000256" key="6">
    <source>
        <dbReference type="ARBA" id="ARBA00023136"/>
    </source>
</evidence>
<dbReference type="GO" id="GO:0000030">
    <property type="term" value="F:mannosyltransferase activity"/>
    <property type="evidence" value="ECO:0007669"/>
    <property type="project" value="TreeGrafter"/>
</dbReference>
<feature type="transmembrane region" description="Helical" evidence="8">
    <location>
        <begin position="251"/>
        <end position="272"/>
    </location>
</feature>
<dbReference type="PROSITE" id="PS50005">
    <property type="entry name" value="TPR"/>
    <property type="match status" value="2"/>
</dbReference>
<reference evidence="9 10" key="1">
    <citation type="submission" date="2019-03" db="EMBL/GenBank/DDBJ databases">
        <title>Metabolic potential of uncultured bacteria and archaea associated with petroleum seepage in deep-sea sediments.</title>
        <authorList>
            <person name="Dong X."/>
            <person name="Hubert C."/>
        </authorList>
    </citation>
    <scope>NUCLEOTIDE SEQUENCE [LARGE SCALE GENOMIC DNA]</scope>
    <source>
        <strain evidence="9">E44_bin18</strain>
    </source>
</reference>
<name>A0A523UPU9_UNCT6</name>
<dbReference type="InterPro" id="IPR011990">
    <property type="entry name" value="TPR-like_helical_dom_sf"/>
</dbReference>
<dbReference type="PROSITE" id="PS50293">
    <property type="entry name" value="TPR_REGION"/>
    <property type="match status" value="1"/>
</dbReference>
<feature type="transmembrane region" description="Helical" evidence="8">
    <location>
        <begin position="349"/>
        <end position="371"/>
    </location>
</feature>
<evidence type="ECO:0000256" key="8">
    <source>
        <dbReference type="SAM" id="Phobius"/>
    </source>
</evidence>
<evidence type="ECO:0000256" key="3">
    <source>
        <dbReference type="ARBA" id="ARBA00022679"/>
    </source>
</evidence>
<evidence type="ECO:0000313" key="10">
    <source>
        <dbReference type="Proteomes" id="UP000315525"/>
    </source>
</evidence>
<evidence type="ECO:0000313" key="9">
    <source>
        <dbReference type="EMBL" id="TET44321.1"/>
    </source>
</evidence>
<dbReference type="Pfam" id="PF10034">
    <property type="entry name" value="Dpy19"/>
    <property type="match status" value="2"/>
</dbReference>
<comment type="caution">
    <text evidence="9">The sequence shown here is derived from an EMBL/GenBank/DDBJ whole genome shotgun (WGS) entry which is preliminary data.</text>
</comment>
<dbReference type="GO" id="GO:0016020">
    <property type="term" value="C:membrane"/>
    <property type="evidence" value="ECO:0007669"/>
    <property type="project" value="UniProtKB-SubCell"/>
</dbReference>
<feature type="transmembrane region" description="Helical" evidence="8">
    <location>
        <begin position="406"/>
        <end position="422"/>
    </location>
</feature>
<feature type="repeat" description="TPR" evidence="7">
    <location>
        <begin position="690"/>
        <end position="723"/>
    </location>
</feature>
<dbReference type="InterPro" id="IPR019734">
    <property type="entry name" value="TPR_rpt"/>
</dbReference>
<dbReference type="SUPFAM" id="SSF48452">
    <property type="entry name" value="TPR-like"/>
    <property type="match status" value="1"/>
</dbReference>
<feature type="transmembrane region" description="Helical" evidence="8">
    <location>
        <begin position="383"/>
        <end position="400"/>
    </location>
</feature>
<dbReference type="PANTHER" id="PTHR31488:SF1">
    <property type="entry name" value="C-MANNOSYLTRANSFERASE DPY19L1"/>
    <property type="match status" value="1"/>
</dbReference>
<dbReference type="Proteomes" id="UP000315525">
    <property type="component" value="Unassembled WGS sequence"/>
</dbReference>
<sequence length="809" mass="92662">MSRILLKWIALFLVLAGFLSANVAFKARAYPEKPLYVSDSAMRYRYANMVSRGEQIPEVDKKLQAPEGLKVRSLLFLFQDKTIGLTYRIFSAFNPRVSFDLYLKWFVCIFSSFPVVAVFFVGSSVWKNRMSGLIAAAFYAVSIPSFERVVGHYLREEFALPFLFFSLYFFLGSIGHSQNRKAANAYGFFAGVFTFLALSSWHLSSFYFLVFLVGVAIVAFSRADLKPVMRPTLYVVGFAVLAGFLNEPLRARLFLASFSAVIGYCLVVTYAASLRFRMDRRTAAGVLIPLIIVSLVLVALLTPNRGEYGHVYSLVFSKAQFLLDKPDDPGSLSRDARLLWLGPFQSPSLFSFLYGFGAIILASIYPLGVLLRRWVRRRATQSQEIILFMSLVFFLLFLFIRRLEIFAVFFIVVLIAGIYELLRGKGLFIALSLLSVIFAFEAFKATTHLRPSPITETLRRIKRPQVERPSIHDRDRTEIFRWIERFTRADAVFLARFAVSPMIATYGQRTAVLHPIFETKHIREKVYECTSSFFRTEKELYDVCRKYGADHVLYEANQLLDNGELGDRYLTDNLKLMTDCAAFKLHFAPEGLHYFTPIFQTDYFRVFEVREKPGEQEAHYLRYSPQYDPSLFMVEEMGPSFSDSLVNVAWESIEKALGLVQHAAALAAEGGFSDAARMFNIALGLMPRLDRARLALAQCYRRIGRYDLAVAEYRKMIELDPLNVRVYIALAGNYREQNLLMRAVDVLQEGLELLPMDLNLQYRVAENYRDLGDTAEAVEYYERILEIDPSNGYARNEIERLRGITDKFQ</sequence>
<evidence type="ECO:0000256" key="7">
    <source>
        <dbReference type="PROSITE-ProRule" id="PRU00339"/>
    </source>
</evidence>
<dbReference type="AlphaFoldDB" id="A0A523UPU9"/>
<evidence type="ECO:0000256" key="1">
    <source>
        <dbReference type="ARBA" id="ARBA00004141"/>
    </source>
</evidence>
<evidence type="ECO:0000256" key="5">
    <source>
        <dbReference type="ARBA" id="ARBA00022989"/>
    </source>
</evidence>
<feature type="transmembrane region" description="Helical" evidence="8">
    <location>
        <begin position="427"/>
        <end position="443"/>
    </location>
</feature>
<feature type="transmembrane region" description="Helical" evidence="8">
    <location>
        <begin position="284"/>
        <end position="302"/>
    </location>
</feature>
<accession>A0A523UPU9</accession>
<feature type="repeat" description="TPR" evidence="7">
    <location>
        <begin position="758"/>
        <end position="791"/>
    </location>
</feature>
<feature type="transmembrane region" description="Helical" evidence="8">
    <location>
        <begin position="228"/>
        <end position="245"/>
    </location>
</feature>
<feature type="transmembrane region" description="Helical" evidence="8">
    <location>
        <begin position="182"/>
        <end position="198"/>
    </location>
</feature>